<accession>A0A448WD37</accession>
<organism evidence="1 2">
    <name type="scientific">Protopolystoma xenopodis</name>
    <dbReference type="NCBI Taxonomy" id="117903"/>
    <lineage>
        <taxon>Eukaryota</taxon>
        <taxon>Metazoa</taxon>
        <taxon>Spiralia</taxon>
        <taxon>Lophotrochozoa</taxon>
        <taxon>Platyhelminthes</taxon>
        <taxon>Monogenea</taxon>
        <taxon>Polyopisthocotylea</taxon>
        <taxon>Polystomatidea</taxon>
        <taxon>Polystomatidae</taxon>
        <taxon>Protopolystoma</taxon>
    </lineage>
</organism>
<name>A0A448WD37_9PLAT</name>
<reference evidence="1" key="1">
    <citation type="submission" date="2018-11" db="EMBL/GenBank/DDBJ databases">
        <authorList>
            <consortium name="Pathogen Informatics"/>
        </authorList>
    </citation>
    <scope>NUCLEOTIDE SEQUENCE</scope>
</reference>
<sequence>MVVQANFLGSDTSGAARTIWWTGRKGVIFVSDQAYVLSVLEASWPHARRFGLGAEVALRRIEADLLGSVETADRQFATPVVNFSALESKYDNWPTRKVASTGQVACAHVSM</sequence>
<comment type="caution">
    <text evidence="1">The sequence shown here is derived from an EMBL/GenBank/DDBJ whole genome shotgun (WGS) entry which is preliminary data.</text>
</comment>
<gene>
    <name evidence="1" type="ORF">PXEA_LOCUS2286</name>
</gene>
<dbReference type="EMBL" id="CAAALY010004874">
    <property type="protein sequence ID" value="VEL08846.1"/>
    <property type="molecule type" value="Genomic_DNA"/>
</dbReference>
<keyword evidence="2" id="KW-1185">Reference proteome</keyword>
<protein>
    <submittedName>
        <fullName evidence="1">Uncharacterized protein</fullName>
    </submittedName>
</protein>
<dbReference type="AlphaFoldDB" id="A0A448WD37"/>
<evidence type="ECO:0000313" key="1">
    <source>
        <dbReference type="EMBL" id="VEL08846.1"/>
    </source>
</evidence>
<proteinExistence type="predicted"/>
<dbReference type="Proteomes" id="UP000784294">
    <property type="component" value="Unassembled WGS sequence"/>
</dbReference>
<evidence type="ECO:0000313" key="2">
    <source>
        <dbReference type="Proteomes" id="UP000784294"/>
    </source>
</evidence>